<keyword evidence="1 2" id="KW-0732">Signal</keyword>
<dbReference type="SUPFAM" id="SSF51126">
    <property type="entry name" value="Pectin lyase-like"/>
    <property type="match status" value="1"/>
</dbReference>
<reference evidence="3 4" key="1">
    <citation type="submission" date="2020-08" db="EMBL/GenBank/DDBJ databases">
        <title>Genomic Encyclopedia of Type Strains, Phase IV (KMG-IV): sequencing the most valuable type-strain genomes for metagenomic binning, comparative biology and taxonomic classification.</title>
        <authorList>
            <person name="Goeker M."/>
        </authorList>
    </citation>
    <scope>NUCLEOTIDE SEQUENCE [LARGE SCALE GENOMIC DNA]</scope>
    <source>
        <strain evidence="3 4">DSM 12251</strain>
    </source>
</reference>
<protein>
    <submittedName>
        <fullName evidence="3">Autotransporter-associated beta strand protein</fullName>
    </submittedName>
</protein>
<accession>A0A7W7YIM4</accession>
<dbReference type="Proteomes" id="UP000534294">
    <property type="component" value="Unassembled WGS sequence"/>
</dbReference>
<dbReference type="NCBIfam" id="TIGR02601">
    <property type="entry name" value="autotrns_rpt"/>
    <property type="match status" value="6"/>
</dbReference>
<dbReference type="InterPro" id="IPR013425">
    <property type="entry name" value="Autotrns_rpt"/>
</dbReference>
<proteinExistence type="predicted"/>
<comment type="caution">
    <text evidence="3">The sequence shown here is derived from an EMBL/GenBank/DDBJ whole genome shotgun (WGS) entry which is preliminary data.</text>
</comment>
<dbReference type="EMBL" id="JACHIF010000001">
    <property type="protein sequence ID" value="MBB5036732.1"/>
    <property type="molecule type" value="Genomic_DNA"/>
</dbReference>
<evidence type="ECO:0000256" key="1">
    <source>
        <dbReference type="ARBA" id="ARBA00022729"/>
    </source>
</evidence>
<evidence type="ECO:0000313" key="4">
    <source>
        <dbReference type="Proteomes" id="UP000534294"/>
    </source>
</evidence>
<evidence type="ECO:0000256" key="2">
    <source>
        <dbReference type="SAM" id="SignalP"/>
    </source>
</evidence>
<name>A0A7W7YIM4_9BACT</name>
<organism evidence="3 4">
    <name type="scientific">Prosthecobacter dejongeii</name>
    <dbReference type="NCBI Taxonomy" id="48465"/>
    <lineage>
        <taxon>Bacteria</taxon>
        <taxon>Pseudomonadati</taxon>
        <taxon>Verrucomicrobiota</taxon>
        <taxon>Verrucomicrobiia</taxon>
        <taxon>Verrucomicrobiales</taxon>
        <taxon>Verrucomicrobiaceae</taxon>
        <taxon>Prosthecobacter</taxon>
    </lineage>
</organism>
<dbReference type="RefSeq" id="WP_184205870.1">
    <property type="nucleotide sequence ID" value="NZ_JACHIF010000001.1"/>
</dbReference>
<gene>
    <name evidence="3" type="ORF">HNQ64_000966</name>
</gene>
<dbReference type="Pfam" id="PF12951">
    <property type="entry name" value="PATR"/>
    <property type="match status" value="10"/>
</dbReference>
<feature type="chain" id="PRO_5030635203" evidence="2">
    <location>
        <begin position="31"/>
        <end position="2567"/>
    </location>
</feature>
<evidence type="ECO:0000313" key="3">
    <source>
        <dbReference type="EMBL" id="MBB5036732.1"/>
    </source>
</evidence>
<feature type="signal peptide" evidence="2">
    <location>
        <begin position="1"/>
        <end position="30"/>
    </location>
</feature>
<dbReference type="InterPro" id="IPR011050">
    <property type="entry name" value="Pectin_lyase_fold/virulence"/>
</dbReference>
<keyword evidence="4" id="KW-1185">Reference proteome</keyword>
<sequence length="2567" mass="254868">MVSARFRFSSRALCLLAATLSLIPQWSLRAADGTWIFTTGGTSNWSEAAKWSGSIADGAGSTAFMANANLVTADQIIVLDTSRILGAIRLGDNNSTDRRALTISSSGGTTLTFDNTPNGANASLVQVSTSAGDTISAPVVLNSSLDVMNTATDRTLTISGAISAGTTGLKVITNKGVSSPALTTNPFATNVGTGPVTMSGIISDGLGQVAIVQNSPGNSTLALNGANTFTGGVTLNEGTLTLGNATALGATAGKFVINSGYLNSSVANLTLTANNAVEINGSFSFFGSQSLSLGNGAVTFSDNINISANSNQLTLGGNISDGGNSYSLTKTGQGRVYLTGTNTYTGGTTVNAGFLIVNKNAALGGTGRNVAVNYGATLAANYAMDQAFVDRVNTASVGTLALWTNSSAALNLSAFPNMRLGSGNNATYSGTLTPHGTTFRLGGGSSTLTVSSALTGAGNSLEVGIQGSSVGNVTLSGNNTYSGNTTVRGPSVLQLNGNTGRIADTSDLVMAGNGTFRYDNIGATAAISETLGGLRLEVGDSTVLSQRTVAFDSTLTFASFNRSSGATVNFTVGGTGATTTLQKVAFASAPTAGAFMDAGLFVSGANYAAYDVGGFVRALDYATDSNTAAVGAGATLATGSGKHVNLTGSLSAQTTDSIQTLRIGNASNVSLAAGATLTVSAGGILKSGASAATIDGGVGITVGGGGELVIRTDVGGDQLNLLSNILSTTGALTKSGAGVVALAGTNAYTGQTTVNAGTLRILGAQALGSGDVALNGGTLDLRANSTLPDNGGTPETFTFGQNVVVGADATIAVNTLAGTSTQANKTIRMGNLSIGGNVLTVTNNNGYGLEFSGTTTLSPGATGNTILNLGTAKPSNLVQALTLSGKVTGSSQLTIRGSGMVQLTNSSNDFVGNILITGGGLAVSSDAALGNAANQVLMTDSNGATTFRALETFATNRSFTLGNNAATNNVFQVVAGKTFTLNSAFLGNNGFVKSDNGTFEINAANTGWDGTVIVQDGVLKISNSAALGSTVGNTWVNNQESALHLNGGASGITVAEKLYLFSSGLNSTGALLSLAGSGANTVSGDIVLNGTAAIGVEADSMLNLTSVNAITANADLTASGTTTSNTFSLTLTGAGSGTLASPISTGASTLTKMGTGTWTLTGTSTYTGSTLVNNGTLVLSGTAGKVAAGGTMQISPGATLVLDNRSGHLDNRMGTRGVHFGGNLTILGDASAPTLETITSSNLSAGNTAAVLTLDADPSQSLTFQVSGGSFIRNTQGTVLFRGDNLGNTPGAGVATMKASTVPTFVGQTGASGTANRGILPWALVDQSITGSGTAFATYDSVRGILALNAVAGEELGHLQAGTNAALEASRFGLGAYSINSLNLRSSGGVELNPMQTLNIESGGLLAFAGNAGIQGGLLSTSSNRELIVHGLGDLEIGSVITGTTGGLTKTGAGTLSLTASNLYTGATTVNQGTLKLAGGHHTLLAGQPLNVNTGGTLDLNGTTQMVGALRSLGSTAGETPMMGGVITSTNTSSTLVINETASTTFAGQITGEVTLIRSNGNTLNLTNENSHTGPTVLNGGVTSLRDGGKITQSSNLDLSYGALRFENNFLTDDTNRLADDIDITLRGGTLSLYGRGGSMTSETVGLVSLAQGSNIITAAAGSNSGNLMPQSATLTLSGFTRDADAAATVNFGQSYSGTSSERLGLVASTAGSAENIVVTGGLATTNNIVGPWAIVTNYFNTNAAEFAGYDTAGGVGALNTVGFVGYDGSALPAANQPTQNIRLAASGAVAANGLNINSLNFIGTTATPAPVISFANATDVLNLTSGGLSASMENDVTFLPQIGATPNQGRLTAGGINPGDTTDLFIFYQNKAAANLFTLNSAIIDNPTNNQAVRLVVWGGVFGQFPVVLNSNLNSYTGGTVVNSQILQIGTAGAAGNLPAGGLTVNGGTVTQINGTIAAQDVTLNGPSVLTLTGSNTLNNLTFNNTGGNTNPAINVGSGTLTLGGNIEVTSSNVSSTATISGGTLSLGGSTRTVDVAPILYAEATLSPEQAALNMTSVITGTGVGLIKTGNGFLQLSGASTFSGGVDLQTGGLVIGGSTTGTVTSGPLGTGTLTLGQGTTLTADGTARTVANAVAVSGDFTLGVRGPTVPAALTLSGGISWGSSVRTVTVNSAPSTLQTLSGTVTGSGGLVKTGIGTLALTGNNTASLDWRAAGAVTVENGSLRINNDNSLGATPAAATPGNIVLNGGSLSVGANVTLNANRGIALGVAGGSGTGILEVVNTAETLSYAGVIANNGTGADNLLKTGTGTLLLTGVNTYTGNTTIGGGTLTLGATGALDNSARISVLASATFNVSAVSGGFQLKAGQILEGGGTVTGAVSALSGSIIAPGTSVNDAAERLNFGTGLNLASGSTLQLQITTASFTSTNNFGGNAYGTAGYNNYIIANAGGLGNHDQVNVTGTLDQAAGAKIQVQSLNFIPQNGQIFNLLDWTTAFNGSTNLGPNTRFGDLDAGLDLDLPDISSSGLFWDTSHFATLGVIVVVPEPGRATLLLLGLMALFGTRRRGRIV</sequence>